<keyword evidence="4 9" id="KW-0067">ATP-binding</keyword>
<dbReference type="PANTHER" id="PTHR43166:SF30">
    <property type="entry name" value="METHIONINE IMPORT ATP-BINDING PROTEIN METN"/>
    <property type="match status" value="1"/>
</dbReference>
<dbReference type="SUPFAM" id="SSF55021">
    <property type="entry name" value="ACT-like"/>
    <property type="match status" value="1"/>
</dbReference>
<gene>
    <name evidence="9" type="ORF">IBJ83_04745</name>
</gene>
<dbReference type="SMART" id="SM00382">
    <property type="entry name" value="AAA"/>
    <property type="match status" value="1"/>
</dbReference>
<dbReference type="SMART" id="SM00930">
    <property type="entry name" value="NIL"/>
    <property type="match status" value="1"/>
</dbReference>
<evidence type="ECO:0000259" key="8">
    <source>
        <dbReference type="PROSITE" id="PS50893"/>
    </source>
</evidence>
<dbReference type="Pfam" id="PF00005">
    <property type="entry name" value="ABC_tran"/>
    <property type="match status" value="1"/>
</dbReference>
<evidence type="ECO:0000256" key="3">
    <source>
        <dbReference type="ARBA" id="ARBA00022741"/>
    </source>
</evidence>
<keyword evidence="3" id="KW-0547">Nucleotide-binding</keyword>
<dbReference type="PANTHER" id="PTHR43166">
    <property type="entry name" value="AMINO ACID IMPORT ATP-BINDING PROTEIN"/>
    <property type="match status" value="1"/>
</dbReference>
<dbReference type="InterPro" id="IPR017871">
    <property type="entry name" value="ABC_transporter-like_CS"/>
</dbReference>
<comment type="caution">
    <text evidence="9">The sequence shown here is derived from an EMBL/GenBank/DDBJ whole genome shotgun (WGS) entry which is preliminary data.</text>
</comment>
<dbReference type="Gene3D" id="3.30.70.260">
    <property type="match status" value="1"/>
</dbReference>
<keyword evidence="1" id="KW-0813">Transport</keyword>
<dbReference type="Gene3D" id="3.40.50.300">
    <property type="entry name" value="P-loop containing nucleotide triphosphate hydrolases"/>
    <property type="match status" value="1"/>
</dbReference>
<dbReference type="SUPFAM" id="SSF52540">
    <property type="entry name" value="P-loop containing nucleoside triphosphate hydrolases"/>
    <property type="match status" value="1"/>
</dbReference>
<dbReference type="InterPro" id="IPR003439">
    <property type="entry name" value="ABC_transporter-like_ATP-bd"/>
</dbReference>
<dbReference type="InterPro" id="IPR027417">
    <property type="entry name" value="P-loop_NTPase"/>
</dbReference>
<keyword evidence="7" id="KW-0472">Membrane</keyword>
<evidence type="ECO:0000256" key="5">
    <source>
        <dbReference type="ARBA" id="ARBA00022967"/>
    </source>
</evidence>
<evidence type="ECO:0000256" key="1">
    <source>
        <dbReference type="ARBA" id="ARBA00022448"/>
    </source>
</evidence>
<dbReference type="PROSITE" id="PS50893">
    <property type="entry name" value="ABC_TRANSPORTER_2"/>
    <property type="match status" value="1"/>
</dbReference>
<evidence type="ECO:0000313" key="9">
    <source>
        <dbReference type="EMBL" id="MBK1468623.1"/>
    </source>
</evidence>
<dbReference type="InterPro" id="IPR050086">
    <property type="entry name" value="MetN_ABC_transporter-like"/>
</dbReference>
<evidence type="ECO:0000256" key="4">
    <source>
        <dbReference type="ARBA" id="ARBA00022840"/>
    </source>
</evidence>
<feature type="domain" description="ABC transporter" evidence="8">
    <location>
        <begin position="2"/>
        <end position="238"/>
    </location>
</feature>
<evidence type="ECO:0000256" key="6">
    <source>
        <dbReference type="ARBA" id="ARBA00022970"/>
    </source>
</evidence>
<protein>
    <submittedName>
        <fullName evidence="9">ATP-binding cassette domain-containing protein</fullName>
    </submittedName>
</protein>
<reference evidence="9 10" key="1">
    <citation type="submission" date="2020-09" db="EMBL/GenBank/DDBJ databases">
        <title>Parvimonas S3374 sp. nov.</title>
        <authorList>
            <person name="Buhl M."/>
        </authorList>
    </citation>
    <scope>NUCLEOTIDE SEQUENCE [LARGE SCALE GENOMIC DNA]</scope>
    <source>
        <strain evidence="9 10">S3374</strain>
    </source>
</reference>
<dbReference type="InterPro" id="IPR041701">
    <property type="entry name" value="MetN_ABC"/>
</dbReference>
<dbReference type="PROSITE" id="PS00211">
    <property type="entry name" value="ABC_TRANSPORTER_1"/>
    <property type="match status" value="1"/>
</dbReference>
<accession>A0ABS1C952</accession>
<dbReference type="InterPro" id="IPR045865">
    <property type="entry name" value="ACT-like_dom_sf"/>
</dbReference>
<dbReference type="GO" id="GO:0005524">
    <property type="term" value="F:ATP binding"/>
    <property type="evidence" value="ECO:0007669"/>
    <property type="project" value="UniProtKB-KW"/>
</dbReference>
<evidence type="ECO:0000256" key="2">
    <source>
        <dbReference type="ARBA" id="ARBA00022475"/>
    </source>
</evidence>
<keyword evidence="2" id="KW-1003">Cell membrane</keyword>
<keyword evidence="6" id="KW-0029">Amino-acid transport</keyword>
<evidence type="ECO:0000313" key="10">
    <source>
        <dbReference type="Proteomes" id="UP000823123"/>
    </source>
</evidence>
<dbReference type="InterPro" id="IPR018449">
    <property type="entry name" value="NIL_domain"/>
</dbReference>
<dbReference type="RefSeq" id="WP_201275581.1">
    <property type="nucleotide sequence ID" value="NZ_JACVDA010000011.1"/>
</dbReference>
<evidence type="ECO:0000256" key="7">
    <source>
        <dbReference type="ARBA" id="ARBA00023136"/>
    </source>
</evidence>
<proteinExistence type="predicted"/>
<sequence length="331" mass="37783">MIKIENLVKVYENGFKAVNDISLEVKKGEIFGIIGLSGAGKSSLIRCINRLEEPTSGNIFIDGKDIVKMNDKELKDARKNMSMIFQSFNLFYQKNVFENIAYPLKINGWKKEDIEKRVKTLLEYVNLSEKIFEYPANLSGGQKQRVAIARALAIQPKILLCDEATSALDPQSTKSILELLLRIRDEFNLTIILITHQMEVVKAICDRAGVIENGKIIEQDTVLKLFTSPKTQTTKNFIENLPEFTDYEKFLSEDYSGFLLRLGFTKETSTKPVISELIRQKNIDVNIISGNIDKIKEGKVGHLIVEVFEKDRIDEIKTFLEERKILVEEVI</sequence>
<keyword evidence="5" id="KW-1278">Translocase</keyword>
<dbReference type="Proteomes" id="UP000823123">
    <property type="component" value="Unassembled WGS sequence"/>
</dbReference>
<organism evidence="9 10">
    <name type="scientific">Parvimonas parva</name>
    <dbReference type="NCBI Taxonomy" id="2769485"/>
    <lineage>
        <taxon>Bacteria</taxon>
        <taxon>Bacillati</taxon>
        <taxon>Bacillota</taxon>
        <taxon>Tissierellia</taxon>
        <taxon>Tissierellales</taxon>
        <taxon>Peptoniphilaceae</taxon>
        <taxon>Parvimonas</taxon>
    </lineage>
</organism>
<dbReference type="EMBL" id="JACVDA010000011">
    <property type="protein sequence ID" value="MBK1468623.1"/>
    <property type="molecule type" value="Genomic_DNA"/>
</dbReference>
<name>A0ABS1C952_9FIRM</name>
<dbReference type="CDD" id="cd03258">
    <property type="entry name" value="ABC_MetN_methionine_transporter"/>
    <property type="match status" value="1"/>
</dbReference>
<dbReference type="Pfam" id="PF09383">
    <property type="entry name" value="NIL"/>
    <property type="match status" value="1"/>
</dbReference>
<keyword evidence="10" id="KW-1185">Reference proteome</keyword>
<dbReference type="InterPro" id="IPR003593">
    <property type="entry name" value="AAA+_ATPase"/>
</dbReference>